<feature type="compositionally biased region" description="Basic and acidic residues" evidence="1">
    <location>
        <begin position="53"/>
        <end position="79"/>
    </location>
</feature>
<evidence type="ECO:0000313" key="3">
    <source>
        <dbReference type="Proteomes" id="UP000266841"/>
    </source>
</evidence>
<proteinExistence type="predicted"/>
<accession>K0TL92</accession>
<dbReference type="Proteomes" id="UP000266841">
    <property type="component" value="Unassembled WGS sequence"/>
</dbReference>
<protein>
    <submittedName>
        <fullName evidence="2">Uncharacterized protein</fullName>
    </submittedName>
</protein>
<sequence>MEPTTLLCMVHPPAKITQLAWTYCDGSVSTLTQQLRWRQLRWIWMGKAREGRATWKTERAEREDKTRVAPPQELKERGEPAGGPSTTAGREERTGPAHKSSGREQEFRIHGGVLQRATLLDRAPAHWGCGGVAGAGKCRLHSYGHAIVTFGPALLSPPLYVFIGATVGHGFKFLGALLHRQSGGRGGRGNPGERAPCGSLVNIGPAWRNA</sequence>
<feature type="region of interest" description="Disordered" evidence="1">
    <location>
        <begin position="53"/>
        <end position="107"/>
    </location>
</feature>
<evidence type="ECO:0000256" key="1">
    <source>
        <dbReference type="SAM" id="MobiDB-lite"/>
    </source>
</evidence>
<dbReference type="EMBL" id="AGNL01006974">
    <property type="protein sequence ID" value="EJK71642.1"/>
    <property type="molecule type" value="Genomic_DNA"/>
</dbReference>
<dbReference type="AlphaFoldDB" id="K0TL92"/>
<name>K0TL92_THAOC</name>
<gene>
    <name evidence="2" type="ORF">THAOC_06896</name>
</gene>
<keyword evidence="3" id="KW-1185">Reference proteome</keyword>
<organism evidence="2 3">
    <name type="scientific">Thalassiosira oceanica</name>
    <name type="common">Marine diatom</name>
    <dbReference type="NCBI Taxonomy" id="159749"/>
    <lineage>
        <taxon>Eukaryota</taxon>
        <taxon>Sar</taxon>
        <taxon>Stramenopiles</taxon>
        <taxon>Ochrophyta</taxon>
        <taxon>Bacillariophyta</taxon>
        <taxon>Coscinodiscophyceae</taxon>
        <taxon>Thalassiosirophycidae</taxon>
        <taxon>Thalassiosirales</taxon>
        <taxon>Thalassiosiraceae</taxon>
        <taxon>Thalassiosira</taxon>
    </lineage>
</organism>
<reference evidence="2 3" key="1">
    <citation type="journal article" date="2012" name="Genome Biol.">
        <title>Genome and low-iron response of an oceanic diatom adapted to chronic iron limitation.</title>
        <authorList>
            <person name="Lommer M."/>
            <person name="Specht M."/>
            <person name="Roy A.S."/>
            <person name="Kraemer L."/>
            <person name="Andreson R."/>
            <person name="Gutowska M.A."/>
            <person name="Wolf J."/>
            <person name="Bergner S.V."/>
            <person name="Schilhabel M.B."/>
            <person name="Klostermeier U.C."/>
            <person name="Beiko R.G."/>
            <person name="Rosenstiel P."/>
            <person name="Hippler M."/>
            <person name="Laroche J."/>
        </authorList>
    </citation>
    <scope>NUCLEOTIDE SEQUENCE [LARGE SCALE GENOMIC DNA]</scope>
    <source>
        <strain evidence="2 3">CCMP1005</strain>
    </source>
</reference>
<evidence type="ECO:0000313" key="2">
    <source>
        <dbReference type="EMBL" id="EJK71642.1"/>
    </source>
</evidence>
<feature type="compositionally biased region" description="Basic and acidic residues" evidence="1">
    <location>
        <begin position="89"/>
        <end position="107"/>
    </location>
</feature>
<comment type="caution">
    <text evidence="2">The sequence shown here is derived from an EMBL/GenBank/DDBJ whole genome shotgun (WGS) entry which is preliminary data.</text>
</comment>